<proteinExistence type="inferred from homology"/>
<reference evidence="8 9" key="1">
    <citation type="submission" date="2020-03" db="EMBL/GenBank/DDBJ databases">
        <authorList>
            <person name="Zhu W."/>
        </authorList>
    </citation>
    <scope>NUCLEOTIDE SEQUENCE [LARGE SCALE GENOMIC DNA]</scope>
    <source>
        <strain evidence="8 9">323-1</strain>
    </source>
</reference>
<dbReference type="InterPro" id="IPR000620">
    <property type="entry name" value="EamA_dom"/>
</dbReference>
<feature type="transmembrane region" description="Helical" evidence="6">
    <location>
        <begin position="259"/>
        <end position="278"/>
    </location>
</feature>
<sequence>MKIPLSSVQVGSLFAIGSAFLFSTKAIFIKQAYALSPLVDGTVLMALRMASALPFFLLLCWLNRRHNSNVKSKDWALLILAGLLGYYFSSWLDFSGLMYISASLERIILFLYPTLTVIASSFIYKQPLTLKTIIAIVLSYGGTIIVMLQEQSNVAHEGYFWLGVSLVFASAISFACYLLLTPKLIAKFGSWNFTGLALSVACLGTLVHFFIATPEPIQLIAQLPNSVLWYGLALGLAVTVLPTILVAQSIARIGASQSAMIASIGPILTIILATLFLGETMNHIQWFGCALNIIGVMIITLSKKKLGN</sequence>
<dbReference type="RefSeq" id="WP_166221900.1">
    <property type="nucleotide sequence ID" value="NZ_CP049801.1"/>
</dbReference>
<dbReference type="InterPro" id="IPR050638">
    <property type="entry name" value="AA-Vitamin_Transporters"/>
</dbReference>
<feature type="transmembrane region" description="Helical" evidence="6">
    <location>
        <begin position="130"/>
        <end position="148"/>
    </location>
</feature>
<name>A0A6G8RSZ4_9GAMM</name>
<accession>A0A6G8RSZ4</accession>
<dbReference type="AlphaFoldDB" id="A0A6G8RSZ4"/>
<dbReference type="PANTHER" id="PTHR32322">
    <property type="entry name" value="INNER MEMBRANE TRANSPORTER"/>
    <property type="match status" value="1"/>
</dbReference>
<protein>
    <submittedName>
        <fullName evidence="8">DMT family transporter</fullName>
    </submittedName>
</protein>
<keyword evidence="3 6" id="KW-0812">Transmembrane</keyword>
<feature type="transmembrane region" description="Helical" evidence="6">
    <location>
        <begin position="104"/>
        <end position="123"/>
    </location>
</feature>
<dbReference type="PANTHER" id="PTHR32322:SF2">
    <property type="entry name" value="EAMA DOMAIN-CONTAINING PROTEIN"/>
    <property type="match status" value="1"/>
</dbReference>
<evidence type="ECO:0000256" key="4">
    <source>
        <dbReference type="ARBA" id="ARBA00022989"/>
    </source>
</evidence>
<evidence type="ECO:0000256" key="5">
    <source>
        <dbReference type="ARBA" id="ARBA00023136"/>
    </source>
</evidence>
<comment type="similarity">
    <text evidence="2">Belongs to the EamA transporter family.</text>
</comment>
<evidence type="ECO:0000256" key="2">
    <source>
        <dbReference type="ARBA" id="ARBA00007362"/>
    </source>
</evidence>
<dbReference type="SUPFAM" id="SSF103481">
    <property type="entry name" value="Multidrug resistance efflux transporter EmrE"/>
    <property type="match status" value="2"/>
</dbReference>
<feature type="transmembrane region" description="Helical" evidence="6">
    <location>
        <begin position="192"/>
        <end position="212"/>
    </location>
</feature>
<dbReference type="GO" id="GO:0016020">
    <property type="term" value="C:membrane"/>
    <property type="evidence" value="ECO:0007669"/>
    <property type="project" value="UniProtKB-SubCell"/>
</dbReference>
<feature type="domain" description="EamA" evidence="7">
    <location>
        <begin position="11"/>
        <end position="147"/>
    </location>
</feature>
<evidence type="ECO:0000259" key="7">
    <source>
        <dbReference type="Pfam" id="PF00892"/>
    </source>
</evidence>
<dbReference type="Proteomes" id="UP000502297">
    <property type="component" value="Chromosome"/>
</dbReference>
<gene>
    <name evidence="8" type="ORF">G8E00_03055</name>
</gene>
<keyword evidence="5 6" id="KW-0472">Membrane</keyword>
<organism evidence="8 9">
    <name type="scientific">Acinetobacter shaoyimingii</name>
    <dbReference type="NCBI Taxonomy" id="2715164"/>
    <lineage>
        <taxon>Bacteria</taxon>
        <taxon>Pseudomonadati</taxon>
        <taxon>Pseudomonadota</taxon>
        <taxon>Gammaproteobacteria</taxon>
        <taxon>Moraxellales</taxon>
        <taxon>Moraxellaceae</taxon>
        <taxon>Acinetobacter</taxon>
    </lineage>
</organism>
<feature type="domain" description="EamA" evidence="7">
    <location>
        <begin position="162"/>
        <end position="300"/>
    </location>
</feature>
<dbReference type="InterPro" id="IPR037185">
    <property type="entry name" value="EmrE-like"/>
</dbReference>
<evidence type="ECO:0000256" key="3">
    <source>
        <dbReference type="ARBA" id="ARBA00022692"/>
    </source>
</evidence>
<feature type="transmembrane region" description="Helical" evidence="6">
    <location>
        <begin position="284"/>
        <end position="302"/>
    </location>
</feature>
<evidence type="ECO:0000313" key="9">
    <source>
        <dbReference type="Proteomes" id="UP000502297"/>
    </source>
</evidence>
<evidence type="ECO:0000256" key="6">
    <source>
        <dbReference type="SAM" id="Phobius"/>
    </source>
</evidence>
<feature type="transmembrane region" description="Helical" evidence="6">
    <location>
        <begin position="42"/>
        <end position="63"/>
    </location>
</feature>
<feature type="transmembrane region" description="Helical" evidence="6">
    <location>
        <begin position="227"/>
        <end position="247"/>
    </location>
</feature>
<keyword evidence="9" id="KW-1185">Reference proteome</keyword>
<feature type="transmembrane region" description="Helical" evidence="6">
    <location>
        <begin position="160"/>
        <end position="180"/>
    </location>
</feature>
<comment type="subcellular location">
    <subcellularLocation>
        <location evidence="1">Membrane</location>
        <topology evidence="1">Multi-pass membrane protein</topology>
    </subcellularLocation>
</comment>
<dbReference type="Pfam" id="PF00892">
    <property type="entry name" value="EamA"/>
    <property type="match status" value="2"/>
</dbReference>
<dbReference type="EMBL" id="CP049801">
    <property type="protein sequence ID" value="QIO05021.1"/>
    <property type="molecule type" value="Genomic_DNA"/>
</dbReference>
<dbReference type="KEGG" id="asha:G8E00_03055"/>
<feature type="transmembrane region" description="Helical" evidence="6">
    <location>
        <begin position="75"/>
        <end position="92"/>
    </location>
</feature>
<evidence type="ECO:0000313" key="8">
    <source>
        <dbReference type="EMBL" id="QIO05021.1"/>
    </source>
</evidence>
<evidence type="ECO:0000256" key="1">
    <source>
        <dbReference type="ARBA" id="ARBA00004141"/>
    </source>
</evidence>
<keyword evidence="4 6" id="KW-1133">Transmembrane helix</keyword>